<gene>
    <name evidence="1" type="ORF">AWB78_05393</name>
</gene>
<dbReference type="OrthoDB" id="9130758at2"/>
<evidence type="ECO:0000313" key="2">
    <source>
        <dbReference type="Proteomes" id="UP000071859"/>
    </source>
</evidence>
<dbReference type="RefSeq" id="WP_062608923.1">
    <property type="nucleotide sequence ID" value="NZ_FCOX02000034.1"/>
</dbReference>
<dbReference type="Proteomes" id="UP000071859">
    <property type="component" value="Unassembled WGS sequence"/>
</dbReference>
<organism evidence="1 2">
    <name type="scientific">Caballeronia calidae</name>
    <dbReference type="NCBI Taxonomy" id="1777139"/>
    <lineage>
        <taxon>Bacteria</taxon>
        <taxon>Pseudomonadati</taxon>
        <taxon>Pseudomonadota</taxon>
        <taxon>Betaproteobacteria</taxon>
        <taxon>Burkholderiales</taxon>
        <taxon>Burkholderiaceae</taxon>
        <taxon>Caballeronia</taxon>
    </lineage>
</organism>
<reference evidence="1" key="1">
    <citation type="submission" date="2016-01" db="EMBL/GenBank/DDBJ databases">
        <authorList>
            <person name="Peeters C."/>
        </authorList>
    </citation>
    <scope>NUCLEOTIDE SEQUENCE</scope>
    <source>
        <strain evidence="1">LMG 29321</strain>
    </source>
</reference>
<dbReference type="AlphaFoldDB" id="A0A158DQN0"/>
<name>A0A158DQN0_9BURK</name>
<dbReference type="EMBL" id="FCOX02000034">
    <property type="protein sequence ID" value="SAK96037.1"/>
    <property type="molecule type" value="Genomic_DNA"/>
</dbReference>
<accession>A0A158DQN0</accession>
<comment type="caution">
    <text evidence="1">The sequence shown here is derived from an EMBL/GenBank/DDBJ whole genome shotgun (WGS) entry which is preliminary data.</text>
</comment>
<proteinExistence type="predicted"/>
<keyword evidence="2" id="KW-1185">Reference proteome</keyword>
<evidence type="ECO:0000313" key="1">
    <source>
        <dbReference type="EMBL" id="SAK96037.1"/>
    </source>
</evidence>
<protein>
    <submittedName>
        <fullName evidence="1">Uncharacterized protein</fullName>
    </submittedName>
</protein>
<sequence>MPTKLEFATPEGRLSLSINDVQFMAYDAGELAMRSTRDFVERMRSIGFGELAETYARLLAQNKVSVMELREAREEAQASMDNRDECVQVAERIMPRLEQLRETISRTQVEMRANVERMSALSAACDRALRQIPGYRPPSRYTKS</sequence>